<dbReference type="NCBIfam" id="TIGR03798">
    <property type="entry name" value="leader_Nif11"/>
    <property type="match status" value="1"/>
</dbReference>
<dbReference type="EMBL" id="JADEXS010000274">
    <property type="protein sequence ID" value="MBE9024482.1"/>
    <property type="molecule type" value="Genomic_DNA"/>
</dbReference>
<protein>
    <submittedName>
        <fullName evidence="2">Nif11-like leader peptide family natural product</fullName>
    </submittedName>
</protein>
<comment type="caution">
    <text evidence="2">The sequence shown here is derived from an EMBL/GenBank/DDBJ whole genome shotgun (WGS) entry which is preliminary data.</text>
</comment>
<dbReference type="InterPro" id="IPR022516">
    <property type="entry name" value="CHP03798_Ocin"/>
</dbReference>
<name>A0A8J7D1K3_DESMC</name>
<evidence type="ECO:0000313" key="2">
    <source>
        <dbReference type="EMBL" id="MBE9024482.1"/>
    </source>
</evidence>
<dbReference type="Pfam" id="PF07862">
    <property type="entry name" value="Nif11"/>
    <property type="match status" value="1"/>
</dbReference>
<evidence type="ECO:0000259" key="1">
    <source>
        <dbReference type="Pfam" id="PF07862"/>
    </source>
</evidence>
<dbReference type="AlphaFoldDB" id="A0A8J7D1K3"/>
<reference evidence="2" key="1">
    <citation type="submission" date="2020-10" db="EMBL/GenBank/DDBJ databases">
        <authorList>
            <person name="Castelo-Branco R."/>
            <person name="Eusebio N."/>
            <person name="Adriana R."/>
            <person name="Vieira A."/>
            <person name="Brugerolle De Fraissinette N."/>
            <person name="Rezende De Castro R."/>
            <person name="Schneider M.P."/>
            <person name="Vasconcelos V."/>
            <person name="Leao P.N."/>
        </authorList>
    </citation>
    <scope>NUCLEOTIDE SEQUENCE</scope>
    <source>
        <strain evidence="2">LEGE 12446</strain>
    </source>
</reference>
<proteinExistence type="predicted"/>
<dbReference type="RefSeq" id="WP_193918922.1">
    <property type="nucleotide sequence ID" value="NZ_JADEXS020000002.1"/>
</dbReference>
<dbReference type="InterPro" id="IPR012903">
    <property type="entry name" value="Nif11"/>
</dbReference>
<feature type="domain" description="Nif11" evidence="1">
    <location>
        <begin position="1"/>
        <end position="45"/>
    </location>
</feature>
<accession>A0A8J7D1K3</accession>
<dbReference type="Proteomes" id="UP000622533">
    <property type="component" value="Unassembled WGS sequence"/>
</dbReference>
<evidence type="ECO:0000313" key="3">
    <source>
        <dbReference type="Proteomes" id="UP000622533"/>
    </source>
</evidence>
<keyword evidence="3" id="KW-1185">Reference proteome</keyword>
<gene>
    <name evidence="2" type="ORF">IQ276_19250</name>
</gene>
<sequence length="46" mass="5429">MSAENIKNFCKHLANNYEFRCQLNTAKNQNEWLSIVSNFGFVFTKQ</sequence>
<organism evidence="2 3">
    <name type="scientific">Desmonostoc muscorum LEGE 12446</name>
    <dbReference type="NCBI Taxonomy" id="1828758"/>
    <lineage>
        <taxon>Bacteria</taxon>
        <taxon>Bacillati</taxon>
        <taxon>Cyanobacteriota</taxon>
        <taxon>Cyanophyceae</taxon>
        <taxon>Nostocales</taxon>
        <taxon>Nostocaceae</taxon>
        <taxon>Desmonostoc</taxon>
    </lineage>
</organism>